<evidence type="ECO:0000313" key="2">
    <source>
        <dbReference type="EMBL" id="WTU44600.1"/>
    </source>
</evidence>
<sequence length="54" mass="6132">MSSAQEFSPMARSRQVRDRSVDVAPSKSPLPLRRTPLTRCRVIDLMRVGRTLCC</sequence>
<dbReference type="AlphaFoldDB" id="A0AAU2HBE3"/>
<evidence type="ECO:0000256" key="1">
    <source>
        <dbReference type="SAM" id="MobiDB-lite"/>
    </source>
</evidence>
<name>A0AAU2HBE3_9ACTN</name>
<reference evidence="2" key="1">
    <citation type="submission" date="2022-10" db="EMBL/GenBank/DDBJ databases">
        <title>The complete genomes of actinobacterial strains from the NBC collection.</title>
        <authorList>
            <person name="Joergensen T.S."/>
            <person name="Alvarez Arevalo M."/>
            <person name="Sterndorff E.B."/>
            <person name="Faurdal D."/>
            <person name="Vuksanovic O."/>
            <person name="Mourched A.-S."/>
            <person name="Charusanti P."/>
            <person name="Shaw S."/>
            <person name="Blin K."/>
            <person name="Weber T."/>
        </authorList>
    </citation>
    <scope>NUCLEOTIDE SEQUENCE</scope>
    <source>
        <strain evidence="2">NBC_00060</strain>
    </source>
</reference>
<feature type="region of interest" description="Disordered" evidence="1">
    <location>
        <begin position="1"/>
        <end position="30"/>
    </location>
</feature>
<protein>
    <submittedName>
        <fullName evidence="2">Uncharacterized protein</fullName>
    </submittedName>
</protein>
<proteinExistence type="predicted"/>
<gene>
    <name evidence="2" type="ORF">OHV25_35920</name>
</gene>
<organism evidence="2">
    <name type="scientific">Streptomyces sp. NBC_00060</name>
    <dbReference type="NCBI Taxonomy" id="2975636"/>
    <lineage>
        <taxon>Bacteria</taxon>
        <taxon>Bacillati</taxon>
        <taxon>Actinomycetota</taxon>
        <taxon>Actinomycetes</taxon>
        <taxon>Kitasatosporales</taxon>
        <taxon>Streptomycetaceae</taxon>
        <taxon>Streptomyces</taxon>
    </lineage>
</organism>
<accession>A0AAU2HBE3</accession>
<dbReference type="EMBL" id="CP108253">
    <property type="protein sequence ID" value="WTU44600.1"/>
    <property type="molecule type" value="Genomic_DNA"/>
</dbReference>